<name>A0A923KTK6_9BURK</name>
<dbReference type="InterPro" id="IPR014861">
    <property type="entry name" value="CNP1-like_dom"/>
</dbReference>
<protein>
    <submittedName>
        <fullName evidence="3">CNP1-like family protein</fullName>
    </submittedName>
</protein>
<reference evidence="3" key="1">
    <citation type="submission" date="2020-08" db="EMBL/GenBank/DDBJ databases">
        <title>Novel species isolated from subtropical streams in China.</title>
        <authorList>
            <person name="Lu H."/>
        </authorList>
    </citation>
    <scope>NUCLEOTIDE SEQUENCE</scope>
    <source>
        <strain evidence="3">LX22W</strain>
    </source>
</reference>
<dbReference type="AlphaFoldDB" id="A0A923KTK6"/>
<dbReference type="RefSeq" id="WP_186916145.1">
    <property type="nucleotide sequence ID" value="NZ_JACOFZ010000002.1"/>
</dbReference>
<dbReference type="EMBL" id="JACOFZ010000002">
    <property type="protein sequence ID" value="MBC3881342.1"/>
    <property type="molecule type" value="Genomic_DNA"/>
</dbReference>
<gene>
    <name evidence="3" type="ORF">H8K36_08170</name>
</gene>
<organism evidence="3 4">
    <name type="scientific">Undibacterium nitidum</name>
    <dbReference type="NCBI Taxonomy" id="2762298"/>
    <lineage>
        <taxon>Bacteria</taxon>
        <taxon>Pseudomonadati</taxon>
        <taxon>Pseudomonadota</taxon>
        <taxon>Betaproteobacteria</taxon>
        <taxon>Burkholderiales</taxon>
        <taxon>Oxalobacteraceae</taxon>
        <taxon>Undibacterium</taxon>
    </lineage>
</organism>
<comment type="caution">
    <text evidence="3">The sequence shown here is derived from an EMBL/GenBank/DDBJ whole genome shotgun (WGS) entry which is preliminary data.</text>
</comment>
<feature type="domain" description="CNP1-like uncharacterised" evidence="2">
    <location>
        <begin position="27"/>
        <end position="158"/>
    </location>
</feature>
<proteinExistence type="predicted"/>
<accession>A0A923KTK6</accession>
<evidence type="ECO:0000259" key="2">
    <source>
        <dbReference type="Pfam" id="PF08750"/>
    </source>
</evidence>
<evidence type="ECO:0000313" key="3">
    <source>
        <dbReference type="EMBL" id="MBC3881342.1"/>
    </source>
</evidence>
<feature type="chain" id="PRO_5036995936" evidence="1">
    <location>
        <begin position="22"/>
        <end position="167"/>
    </location>
</feature>
<dbReference type="Pfam" id="PF08750">
    <property type="entry name" value="CNP1"/>
    <property type="match status" value="1"/>
</dbReference>
<sequence>MKKLSLSLLSLAALCASFAVAAQNVEEKKVFSESPLVLPSAPDAASLLLFYESDTQSFYLDTKSITIAADGSLRYTMVGKSRSGASNVSYEGLLCETKQKRLFAFGRKDGSWSESRRTDWESISNSGVNRQHSTLAWDFVCDYDRISGSIDKILHRIRRNESLQRSP</sequence>
<evidence type="ECO:0000313" key="4">
    <source>
        <dbReference type="Proteomes" id="UP000627446"/>
    </source>
</evidence>
<keyword evidence="1" id="KW-0732">Signal</keyword>
<keyword evidence="4" id="KW-1185">Reference proteome</keyword>
<evidence type="ECO:0000256" key="1">
    <source>
        <dbReference type="SAM" id="SignalP"/>
    </source>
</evidence>
<feature type="signal peptide" evidence="1">
    <location>
        <begin position="1"/>
        <end position="21"/>
    </location>
</feature>
<dbReference type="Proteomes" id="UP000627446">
    <property type="component" value="Unassembled WGS sequence"/>
</dbReference>